<dbReference type="GO" id="GO:0005794">
    <property type="term" value="C:Golgi apparatus"/>
    <property type="evidence" value="ECO:0007669"/>
    <property type="project" value="UniProtKB-SubCell"/>
</dbReference>
<dbReference type="Gramene" id="ERN18026">
    <property type="protein sequence ID" value="ERN18026"/>
    <property type="gene ID" value="AMTR_s00046p00180850"/>
</dbReference>
<dbReference type="CDD" id="cd03564">
    <property type="entry name" value="ANTH_N"/>
    <property type="match status" value="1"/>
</dbReference>
<evidence type="ECO:0000313" key="10">
    <source>
        <dbReference type="EMBL" id="ERN18026.1"/>
    </source>
</evidence>
<keyword evidence="8" id="KW-0968">Cytoplasmic vesicle</keyword>
<name>U5CXJ2_AMBTC</name>
<dbReference type="GO" id="GO:0048268">
    <property type="term" value="P:clathrin coat assembly"/>
    <property type="evidence" value="ECO:0007669"/>
    <property type="project" value="InterPro"/>
</dbReference>
<dbReference type="InterPro" id="IPR045192">
    <property type="entry name" value="AP180-like"/>
</dbReference>
<protein>
    <recommendedName>
        <fullName evidence="9">ENTH domain-containing protein</fullName>
    </recommendedName>
</protein>
<dbReference type="HOGENOM" id="CLU_1143923_0_0_1"/>
<keyword evidence="7" id="KW-0168">Coated pit</keyword>
<dbReference type="EMBL" id="KI392290">
    <property type="protein sequence ID" value="ERN18026.1"/>
    <property type="molecule type" value="Genomic_DNA"/>
</dbReference>
<dbReference type="GO" id="GO:0030136">
    <property type="term" value="C:clathrin-coated vesicle"/>
    <property type="evidence" value="ECO:0000318"/>
    <property type="project" value="GO_Central"/>
</dbReference>
<dbReference type="Proteomes" id="UP000017836">
    <property type="component" value="Unassembled WGS sequence"/>
</dbReference>
<dbReference type="PROSITE" id="PS50942">
    <property type="entry name" value="ENTH"/>
    <property type="match status" value="1"/>
</dbReference>
<dbReference type="GO" id="GO:0072583">
    <property type="term" value="P:clathrin-dependent endocytosis"/>
    <property type="evidence" value="ECO:0000318"/>
    <property type="project" value="GO_Central"/>
</dbReference>
<dbReference type="PANTHER" id="PTHR22951:SF5">
    <property type="entry name" value="PHOSPHATIDYLINOSITOL-BINDING CLATHRIN ASSEMBLY PROTEIN LAP"/>
    <property type="match status" value="1"/>
</dbReference>
<evidence type="ECO:0000256" key="5">
    <source>
        <dbReference type="ARBA" id="ARBA00023034"/>
    </source>
</evidence>
<evidence type="ECO:0000256" key="1">
    <source>
        <dbReference type="ARBA" id="ARBA00004132"/>
    </source>
</evidence>
<dbReference type="SUPFAM" id="SSF48464">
    <property type="entry name" value="ENTH/VHS domain"/>
    <property type="match status" value="1"/>
</dbReference>
<reference evidence="11" key="1">
    <citation type="journal article" date="2013" name="Science">
        <title>The Amborella genome and the evolution of flowering plants.</title>
        <authorList>
            <consortium name="Amborella Genome Project"/>
        </authorList>
    </citation>
    <scope>NUCLEOTIDE SEQUENCE [LARGE SCALE GENOMIC DNA]</scope>
</reference>
<evidence type="ECO:0000256" key="8">
    <source>
        <dbReference type="ARBA" id="ARBA00023329"/>
    </source>
</evidence>
<feature type="domain" description="ENTH" evidence="9">
    <location>
        <begin position="24"/>
        <end position="162"/>
    </location>
</feature>
<evidence type="ECO:0000256" key="3">
    <source>
        <dbReference type="ARBA" id="ARBA00004600"/>
    </source>
</evidence>
<dbReference type="PANTHER" id="PTHR22951">
    <property type="entry name" value="CLATHRIN ASSEMBLY PROTEIN"/>
    <property type="match status" value="1"/>
</dbReference>
<proteinExistence type="predicted"/>
<dbReference type="OMA" id="FTFMSRY"/>
<dbReference type="GO" id="GO:0000149">
    <property type="term" value="F:SNARE binding"/>
    <property type="evidence" value="ECO:0000318"/>
    <property type="project" value="GO_Central"/>
</dbReference>
<evidence type="ECO:0000256" key="4">
    <source>
        <dbReference type="ARBA" id="ARBA00022583"/>
    </source>
</evidence>
<evidence type="ECO:0000256" key="2">
    <source>
        <dbReference type="ARBA" id="ARBA00004555"/>
    </source>
</evidence>
<dbReference type="Pfam" id="PF07651">
    <property type="entry name" value="ANTH"/>
    <property type="match status" value="1"/>
</dbReference>
<dbReference type="GO" id="GO:0005546">
    <property type="term" value="F:phosphatidylinositol-4,5-bisphosphate binding"/>
    <property type="evidence" value="ECO:0000318"/>
    <property type="project" value="GO_Central"/>
</dbReference>
<sequence>MPGSGALRMALGALKDSTTLGLATLNTHYRELEMAIILATNHSESPPKERHINAIFTMISASRPRSNIAHCIRILGRRLSKTNNWAVALKTLIVIHRALRQVGPTFRNELFNYGRSKSHVLYLSNFKDNSSQNAWDYSAWVRAYALFLEERLECFYALKFDVETECSAALVSQELHANDALAQRHTCDTTFIAQCGAQWGRHNNRKGGGICGNQFNHHPFGSQEQMYMAATGPAPNDHPNPAA</sequence>
<keyword evidence="4" id="KW-0254">Endocytosis</keyword>
<dbReference type="GO" id="GO:0005905">
    <property type="term" value="C:clathrin-coated pit"/>
    <property type="evidence" value="ECO:0000318"/>
    <property type="project" value="GO_Central"/>
</dbReference>
<dbReference type="Gene3D" id="1.25.40.90">
    <property type="match status" value="1"/>
</dbReference>
<dbReference type="SMART" id="SM00273">
    <property type="entry name" value="ENTH"/>
    <property type="match status" value="1"/>
</dbReference>
<dbReference type="GO" id="GO:0005545">
    <property type="term" value="F:1-phosphatidylinositol binding"/>
    <property type="evidence" value="ECO:0000318"/>
    <property type="project" value="GO_Central"/>
</dbReference>
<comment type="subcellular location">
    <subcellularLocation>
        <location evidence="1">Cytoplasmic vesicle</location>
        <location evidence="1">Clathrin-coated vesicle</location>
    </subcellularLocation>
    <subcellularLocation>
        <location evidence="2">Golgi apparatus</location>
    </subcellularLocation>
    <subcellularLocation>
        <location evidence="3">Membrane</location>
        <location evidence="3">Clathrin-coated pit</location>
    </subcellularLocation>
</comment>
<dbReference type="STRING" id="13333.U5CXJ2"/>
<evidence type="ECO:0000256" key="7">
    <source>
        <dbReference type="ARBA" id="ARBA00023176"/>
    </source>
</evidence>
<dbReference type="GO" id="GO:0032050">
    <property type="term" value="F:clathrin heavy chain binding"/>
    <property type="evidence" value="ECO:0000318"/>
    <property type="project" value="GO_Central"/>
</dbReference>
<organism evidence="10 11">
    <name type="scientific">Amborella trichopoda</name>
    <dbReference type="NCBI Taxonomy" id="13333"/>
    <lineage>
        <taxon>Eukaryota</taxon>
        <taxon>Viridiplantae</taxon>
        <taxon>Streptophyta</taxon>
        <taxon>Embryophyta</taxon>
        <taxon>Tracheophyta</taxon>
        <taxon>Spermatophyta</taxon>
        <taxon>Magnoliopsida</taxon>
        <taxon>Amborellales</taxon>
        <taxon>Amborellaceae</taxon>
        <taxon>Amborella</taxon>
    </lineage>
</organism>
<evidence type="ECO:0000259" key="9">
    <source>
        <dbReference type="PROSITE" id="PS50942"/>
    </source>
</evidence>
<dbReference type="AlphaFoldDB" id="U5CXJ2"/>
<evidence type="ECO:0000256" key="6">
    <source>
        <dbReference type="ARBA" id="ARBA00023136"/>
    </source>
</evidence>
<dbReference type="eggNOG" id="KOG0251">
    <property type="taxonomic scope" value="Eukaryota"/>
</dbReference>
<dbReference type="GO" id="GO:0006900">
    <property type="term" value="P:vesicle budding from membrane"/>
    <property type="evidence" value="ECO:0000318"/>
    <property type="project" value="GO_Central"/>
</dbReference>
<dbReference type="InterPro" id="IPR011417">
    <property type="entry name" value="ANTH_dom"/>
</dbReference>
<dbReference type="InterPro" id="IPR048050">
    <property type="entry name" value="ANTH_N_plant"/>
</dbReference>
<keyword evidence="5" id="KW-0333">Golgi apparatus</keyword>
<evidence type="ECO:0000313" key="11">
    <source>
        <dbReference type="Proteomes" id="UP000017836"/>
    </source>
</evidence>
<keyword evidence="6" id="KW-0472">Membrane</keyword>
<keyword evidence="11" id="KW-1185">Reference proteome</keyword>
<accession>U5CXJ2</accession>
<gene>
    <name evidence="10" type="ORF">AMTR_s00046p00180850</name>
</gene>
<dbReference type="InterPro" id="IPR013809">
    <property type="entry name" value="ENTH"/>
</dbReference>
<dbReference type="InterPro" id="IPR008942">
    <property type="entry name" value="ENTH_VHS"/>
</dbReference>